<dbReference type="EMBL" id="LPWA01000101">
    <property type="protein sequence ID" value="KUM26869.1"/>
    <property type="molecule type" value="Genomic_DNA"/>
</dbReference>
<reference evidence="3 4" key="1">
    <citation type="submission" date="2015-12" db="EMBL/GenBank/DDBJ databases">
        <title>Draft genome sequence of Mesorhizobium sp. UFLA 01-765, a multitolerant efficient symbiont and plant-growth promoting strain isolated from Zn-mining soil using Leucaena leucocephala as a trap plant.</title>
        <authorList>
            <person name="Rangel W.M."/>
            <person name="Thijs S."/>
            <person name="Longatti S.M."/>
            <person name="Moreira F.M."/>
            <person name="Weyens N."/>
            <person name="Vangronsveld J."/>
            <person name="Van Hamme J.D."/>
            <person name="Bottos E.M."/>
            <person name="Rineau F."/>
        </authorList>
    </citation>
    <scope>NUCLEOTIDE SEQUENCE [LARGE SCALE GENOMIC DNA]</scope>
    <source>
        <strain evidence="3 4">UFLA 01-765</strain>
    </source>
</reference>
<gene>
    <name evidence="3" type="ORF">AU467_19240</name>
</gene>
<dbReference type="CDD" id="cd13921">
    <property type="entry name" value="Amicyanin"/>
    <property type="match status" value="1"/>
</dbReference>
<evidence type="ECO:0000313" key="3">
    <source>
        <dbReference type="EMBL" id="KUM26869.1"/>
    </source>
</evidence>
<keyword evidence="1" id="KW-0732">Signal</keyword>
<dbReference type="Gene3D" id="2.60.40.420">
    <property type="entry name" value="Cupredoxins - blue copper proteins"/>
    <property type="match status" value="1"/>
</dbReference>
<dbReference type="AlphaFoldDB" id="A0A101KU03"/>
<sequence>MRASALSLLGSLALALIASPALAATIEVTIDKLVFSPASVEAKVGDTIEWANKDVIAHTATVKGGWEVMIPPKSKGSITLKEAGAVDYFCRLHPNMKGHLEVSP</sequence>
<feature type="domain" description="EfeO-type cupredoxin-like" evidence="2">
    <location>
        <begin position="11"/>
        <end position="100"/>
    </location>
</feature>
<dbReference type="OrthoDB" id="9796416at2"/>
<dbReference type="Proteomes" id="UP000053176">
    <property type="component" value="Unassembled WGS sequence"/>
</dbReference>
<accession>A0A101KU03</accession>
<feature type="chain" id="PRO_5007099236" evidence="1">
    <location>
        <begin position="24"/>
        <end position="104"/>
    </location>
</feature>
<dbReference type="PANTHER" id="PTHR36507:SF1">
    <property type="entry name" value="BLL1555 PROTEIN"/>
    <property type="match status" value="1"/>
</dbReference>
<dbReference type="Pfam" id="PF13473">
    <property type="entry name" value="Cupredoxin_1"/>
    <property type="match status" value="1"/>
</dbReference>
<protein>
    <submittedName>
        <fullName evidence="3">Amicyanin</fullName>
    </submittedName>
</protein>
<feature type="signal peptide" evidence="1">
    <location>
        <begin position="1"/>
        <end position="23"/>
    </location>
</feature>
<comment type="caution">
    <text evidence="3">The sequence shown here is derived from an EMBL/GenBank/DDBJ whole genome shotgun (WGS) entry which is preliminary data.</text>
</comment>
<evidence type="ECO:0000259" key="2">
    <source>
        <dbReference type="Pfam" id="PF13473"/>
    </source>
</evidence>
<dbReference type="InterPro" id="IPR028096">
    <property type="entry name" value="EfeO_Cupredoxin"/>
</dbReference>
<dbReference type="PANTHER" id="PTHR36507">
    <property type="entry name" value="BLL1555 PROTEIN"/>
    <property type="match status" value="1"/>
</dbReference>
<dbReference type="InterPro" id="IPR008972">
    <property type="entry name" value="Cupredoxin"/>
</dbReference>
<dbReference type="InterPro" id="IPR052721">
    <property type="entry name" value="ET_Amicyanin"/>
</dbReference>
<proteinExistence type="predicted"/>
<evidence type="ECO:0000256" key="1">
    <source>
        <dbReference type="SAM" id="SignalP"/>
    </source>
</evidence>
<dbReference type="InterPro" id="IPR035668">
    <property type="entry name" value="Amicyanin"/>
</dbReference>
<organism evidence="3 4">
    <name type="scientific">Rhizobium loti</name>
    <name type="common">Mesorhizobium loti</name>
    <dbReference type="NCBI Taxonomy" id="381"/>
    <lineage>
        <taxon>Bacteria</taxon>
        <taxon>Pseudomonadati</taxon>
        <taxon>Pseudomonadota</taxon>
        <taxon>Alphaproteobacteria</taxon>
        <taxon>Hyphomicrobiales</taxon>
        <taxon>Phyllobacteriaceae</taxon>
        <taxon>Mesorhizobium</taxon>
    </lineage>
</organism>
<dbReference type="SUPFAM" id="SSF49503">
    <property type="entry name" value="Cupredoxins"/>
    <property type="match status" value="1"/>
</dbReference>
<name>A0A101KU03_RHILI</name>
<evidence type="ECO:0000313" key="4">
    <source>
        <dbReference type="Proteomes" id="UP000053176"/>
    </source>
</evidence>